<dbReference type="Proteomes" id="UP000324832">
    <property type="component" value="Unassembled WGS sequence"/>
</dbReference>
<keyword evidence="2" id="KW-1185">Reference proteome</keyword>
<gene>
    <name evidence="1" type="ORF">LSINAPIS_LOCUS7315</name>
</gene>
<evidence type="ECO:0000313" key="1">
    <source>
        <dbReference type="EMBL" id="VVC95646.1"/>
    </source>
</evidence>
<protein>
    <submittedName>
        <fullName evidence="1">Uncharacterized protein</fullName>
    </submittedName>
</protein>
<proteinExistence type="predicted"/>
<dbReference type="AlphaFoldDB" id="A0A5E4QBL0"/>
<dbReference type="EMBL" id="FZQP02002382">
    <property type="protein sequence ID" value="VVC95646.1"/>
    <property type="molecule type" value="Genomic_DNA"/>
</dbReference>
<evidence type="ECO:0000313" key="2">
    <source>
        <dbReference type="Proteomes" id="UP000324832"/>
    </source>
</evidence>
<accession>A0A5E4QBL0</accession>
<name>A0A5E4QBL0_9NEOP</name>
<organism evidence="1 2">
    <name type="scientific">Leptidea sinapis</name>
    <dbReference type="NCBI Taxonomy" id="189913"/>
    <lineage>
        <taxon>Eukaryota</taxon>
        <taxon>Metazoa</taxon>
        <taxon>Ecdysozoa</taxon>
        <taxon>Arthropoda</taxon>
        <taxon>Hexapoda</taxon>
        <taxon>Insecta</taxon>
        <taxon>Pterygota</taxon>
        <taxon>Neoptera</taxon>
        <taxon>Endopterygota</taxon>
        <taxon>Lepidoptera</taxon>
        <taxon>Glossata</taxon>
        <taxon>Ditrysia</taxon>
        <taxon>Papilionoidea</taxon>
        <taxon>Pieridae</taxon>
        <taxon>Dismorphiinae</taxon>
        <taxon>Leptidea</taxon>
    </lineage>
</organism>
<reference evidence="1 2" key="1">
    <citation type="submission" date="2017-07" db="EMBL/GenBank/DDBJ databases">
        <authorList>
            <person name="Talla V."/>
            <person name="Backstrom N."/>
        </authorList>
    </citation>
    <scope>NUCLEOTIDE SEQUENCE [LARGE SCALE GENOMIC DNA]</scope>
</reference>
<sequence>MSPLNVTLPTGVLKVTAVPSTYPRSTGWTRGESPYLMMIRRGTMDCNKDGVTNCFDFMMVNGNGGYSCQKPLNRTANGRRWLTRYEECKRSLE</sequence>